<dbReference type="AlphaFoldDB" id="A0A2R4XGH5"/>
<name>A0A2R4XGH5_9BURK</name>
<sequence length="80" mass="8926">MRLHIDFAGSAVTTSVVCVVWFVKLPARGLADLRRVFVGRVRARAGCQENSKTDGLFERLTFWLALPRQGIARGCTDSFK</sequence>
<evidence type="ECO:0000313" key="2">
    <source>
        <dbReference type="Proteomes" id="UP000244571"/>
    </source>
</evidence>
<proteinExistence type="predicted"/>
<reference evidence="1 2" key="1">
    <citation type="submission" date="2018-04" db="EMBL/GenBank/DDBJ databases">
        <title>Bordetella sp. HZ20 isolated from seawater.</title>
        <authorList>
            <person name="Sun C."/>
        </authorList>
    </citation>
    <scope>NUCLEOTIDE SEQUENCE [LARGE SCALE GENOMIC DNA]</scope>
    <source>
        <strain evidence="1 2">HZ20</strain>
    </source>
</reference>
<gene>
    <name evidence="1" type="ORF">DBV39_03250</name>
</gene>
<dbReference type="EMBL" id="CP028901">
    <property type="protein sequence ID" value="AWB32895.1"/>
    <property type="molecule type" value="Genomic_DNA"/>
</dbReference>
<dbReference type="KEGG" id="boz:DBV39_03250"/>
<organism evidence="1 2">
    <name type="scientific">Orrella marina</name>
    <dbReference type="NCBI Taxonomy" id="2163011"/>
    <lineage>
        <taxon>Bacteria</taxon>
        <taxon>Pseudomonadati</taxon>
        <taxon>Pseudomonadota</taxon>
        <taxon>Betaproteobacteria</taxon>
        <taxon>Burkholderiales</taxon>
        <taxon>Alcaligenaceae</taxon>
        <taxon>Orrella</taxon>
    </lineage>
</organism>
<dbReference type="Proteomes" id="UP000244571">
    <property type="component" value="Chromosome"/>
</dbReference>
<accession>A0A2R4XGH5</accession>
<protein>
    <submittedName>
        <fullName evidence="1">Uncharacterized protein</fullName>
    </submittedName>
</protein>
<evidence type="ECO:0000313" key="1">
    <source>
        <dbReference type="EMBL" id="AWB32895.1"/>
    </source>
</evidence>
<keyword evidence="2" id="KW-1185">Reference proteome</keyword>